<keyword evidence="4" id="KW-0645">Protease</keyword>
<comment type="similarity">
    <text evidence="3">Belongs to the peptidase M50B family.</text>
</comment>
<dbReference type="Proteomes" id="UP000176326">
    <property type="component" value="Unassembled WGS sequence"/>
</dbReference>
<dbReference type="InterPro" id="IPR001478">
    <property type="entry name" value="PDZ"/>
</dbReference>
<evidence type="ECO:0000256" key="4">
    <source>
        <dbReference type="ARBA" id="ARBA00022670"/>
    </source>
</evidence>
<proteinExistence type="inferred from homology"/>
<keyword evidence="7" id="KW-0862">Zinc</keyword>
<dbReference type="EMBL" id="MHMN01000057">
    <property type="protein sequence ID" value="OGZ26693.1"/>
    <property type="molecule type" value="Genomic_DNA"/>
</dbReference>
<gene>
    <name evidence="13" type="ORF">A2427_04440</name>
</gene>
<dbReference type="CDD" id="cd06163">
    <property type="entry name" value="S2P-M50_PDZ_RseP-like"/>
    <property type="match status" value="1"/>
</dbReference>
<dbReference type="InterPro" id="IPR004387">
    <property type="entry name" value="Pept_M50_Zn"/>
</dbReference>
<keyword evidence="6" id="KW-0378">Hydrolase</keyword>
<dbReference type="SMART" id="SM00228">
    <property type="entry name" value="PDZ"/>
    <property type="match status" value="1"/>
</dbReference>
<dbReference type="InterPro" id="IPR008915">
    <property type="entry name" value="Peptidase_M50"/>
</dbReference>
<dbReference type="GO" id="GO:0016020">
    <property type="term" value="C:membrane"/>
    <property type="evidence" value="ECO:0007669"/>
    <property type="project" value="UniProtKB-SubCell"/>
</dbReference>
<feature type="domain" description="PDZ" evidence="12">
    <location>
        <begin position="102"/>
        <end position="187"/>
    </location>
</feature>
<protein>
    <recommendedName>
        <fullName evidence="12">PDZ domain-containing protein</fullName>
    </recommendedName>
</protein>
<accession>A0A1G2ELM7</accession>
<evidence type="ECO:0000256" key="6">
    <source>
        <dbReference type="ARBA" id="ARBA00022801"/>
    </source>
</evidence>
<dbReference type="PANTHER" id="PTHR42837">
    <property type="entry name" value="REGULATOR OF SIGMA-E PROTEASE RSEP"/>
    <property type="match status" value="1"/>
</dbReference>
<evidence type="ECO:0000313" key="14">
    <source>
        <dbReference type="Proteomes" id="UP000176326"/>
    </source>
</evidence>
<dbReference type="GO" id="GO:0004222">
    <property type="term" value="F:metalloendopeptidase activity"/>
    <property type="evidence" value="ECO:0007669"/>
    <property type="project" value="InterPro"/>
</dbReference>
<sequence length="355" mass="38662">MLIFIAVLTLIALIIIHELGHFTAAKKLGVKVEEFGLGYPPRIWGRKIGETLYSLNIIPFGGFVKIYGQEEPVKDSGSFSEKPFWKKSIIILGGVFSFWVISAVILTVVMMIGSPTAVEDSVSSGILNPKVQIIAVSPESPAESSGLKPGDIIKKIEGVEIDKVGQVQKISQENLGKSLALEIQRGDQIIKKDLSVRSSYPEGSGPMGISLARTALKKYPWYLAPLKGVQATIGLTVAIVQSWIFVFSSLFSRGNLPSGVEVTGVIGIFQLFAQVGGMGISYFLQFIAIIAVHLALINSLPIPALDGGWFMFLVIEKIRGKALNPLVIQKVSSVFFFVLIALMVWVTVRDVIRIF</sequence>
<evidence type="ECO:0000256" key="11">
    <source>
        <dbReference type="SAM" id="Phobius"/>
    </source>
</evidence>
<keyword evidence="10 11" id="KW-0472">Membrane</keyword>
<dbReference type="InterPro" id="IPR041489">
    <property type="entry name" value="PDZ_6"/>
</dbReference>
<evidence type="ECO:0000256" key="8">
    <source>
        <dbReference type="ARBA" id="ARBA00022989"/>
    </source>
</evidence>
<dbReference type="Pfam" id="PF02163">
    <property type="entry name" value="Peptidase_M50"/>
    <property type="match status" value="1"/>
</dbReference>
<dbReference type="SUPFAM" id="SSF50156">
    <property type="entry name" value="PDZ domain-like"/>
    <property type="match status" value="1"/>
</dbReference>
<feature type="transmembrane region" description="Helical" evidence="11">
    <location>
        <begin position="229"/>
        <end position="250"/>
    </location>
</feature>
<dbReference type="GO" id="GO:0006508">
    <property type="term" value="P:proteolysis"/>
    <property type="evidence" value="ECO:0007669"/>
    <property type="project" value="UniProtKB-KW"/>
</dbReference>
<evidence type="ECO:0000256" key="10">
    <source>
        <dbReference type="ARBA" id="ARBA00023136"/>
    </source>
</evidence>
<dbReference type="Pfam" id="PF17820">
    <property type="entry name" value="PDZ_6"/>
    <property type="match status" value="1"/>
</dbReference>
<evidence type="ECO:0000256" key="5">
    <source>
        <dbReference type="ARBA" id="ARBA00022692"/>
    </source>
</evidence>
<evidence type="ECO:0000256" key="7">
    <source>
        <dbReference type="ARBA" id="ARBA00022833"/>
    </source>
</evidence>
<evidence type="ECO:0000313" key="13">
    <source>
        <dbReference type="EMBL" id="OGZ26693.1"/>
    </source>
</evidence>
<reference evidence="13 14" key="1">
    <citation type="journal article" date="2016" name="Nat. Commun.">
        <title>Thousands of microbial genomes shed light on interconnected biogeochemical processes in an aquifer system.</title>
        <authorList>
            <person name="Anantharaman K."/>
            <person name="Brown C.T."/>
            <person name="Hug L.A."/>
            <person name="Sharon I."/>
            <person name="Castelle C.J."/>
            <person name="Probst A.J."/>
            <person name="Thomas B.C."/>
            <person name="Singh A."/>
            <person name="Wilkins M.J."/>
            <person name="Karaoz U."/>
            <person name="Brodie E.L."/>
            <person name="Williams K.H."/>
            <person name="Hubbard S.S."/>
            <person name="Banfield J.F."/>
        </authorList>
    </citation>
    <scope>NUCLEOTIDE SEQUENCE [LARGE SCALE GENOMIC DNA]</scope>
</reference>
<comment type="subcellular location">
    <subcellularLocation>
        <location evidence="2">Membrane</location>
        <topology evidence="2">Multi-pass membrane protein</topology>
    </subcellularLocation>
</comment>
<keyword evidence="5 11" id="KW-0812">Transmembrane</keyword>
<keyword evidence="8 11" id="KW-1133">Transmembrane helix</keyword>
<dbReference type="AlphaFoldDB" id="A0A1G2ELM7"/>
<dbReference type="InterPro" id="IPR036034">
    <property type="entry name" value="PDZ_sf"/>
</dbReference>
<feature type="transmembrane region" description="Helical" evidence="11">
    <location>
        <begin position="327"/>
        <end position="348"/>
    </location>
</feature>
<feature type="transmembrane region" description="Helical" evidence="11">
    <location>
        <begin position="262"/>
        <end position="284"/>
    </location>
</feature>
<evidence type="ECO:0000256" key="9">
    <source>
        <dbReference type="ARBA" id="ARBA00023049"/>
    </source>
</evidence>
<evidence type="ECO:0000256" key="2">
    <source>
        <dbReference type="ARBA" id="ARBA00004141"/>
    </source>
</evidence>
<evidence type="ECO:0000259" key="12">
    <source>
        <dbReference type="SMART" id="SM00228"/>
    </source>
</evidence>
<comment type="cofactor">
    <cofactor evidence="1">
        <name>Zn(2+)</name>
        <dbReference type="ChEBI" id="CHEBI:29105"/>
    </cofactor>
</comment>
<feature type="transmembrane region" description="Helical" evidence="11">
    <location>
        <begin position="290"/>
        <end position="315"/>
    </location>
</feature>
<dbReference type="PANTHER" id="PTHR42837:SF2">
    <property type="entry name" value="MEMBRANE METALLOPROTEASE ARASP2, CHLOROPLASTIC-RELATED"/>
    <property type="match status" value="1"/>
</dbReference>
<keyword evidence="9" id="KW-0482">Metalloprotease</keyword>
<feature type="transmembrane region" description="Helical" evidence="11">
    <location>
        <begin position="89"/>
        <end position="112"/>
    </location>
</feature>
<evidence type="ECO:0000256" key="1">
    <source>
        <dbReference type="ARBA" id="ARBA00001947"/>
    </source>
</evidence>
<comment type="caution">
    <text evidence="13">The sequence shown here is derived from an EMBL/GenBank/DDBJ whole genome shotgun (WGS) entry which is preliminary data.</text>
</comment>
<organism evidence="13 14">
    <name type="scientific">Candidatus Nealsonbacteria bacterium RIFOXYC1_FULL_40_7</name>
    <dbReference type="NCBI Taxonomy" id="1801678"/>
    <lineage>
        <taxon>Bacteria</taxon>
        <taxon>Candidatus Nealsoniibacteriota</taxon>
    </lineage>
</organism>
<name>A0A1G2ELM7_9BACT</name>
<evidence type="ECO:0000256" key="3">
    <source>
        <dbReference type="ARBA" id="ARBA00007931"/>
    </source>
</evidence>
<dbReference type="Gene3D" id="2.30.42.10">
    <property type="match status" value="1"/>
</dbReference>